<keyword evidence="1" id="KW-0004">4Fe-4S</keyword>
<comment type="similarity">
    <text evidence="1">Belongs to the DNA polymerase type-B family.</text>
</comment>
<keyword evidence="1" id="KW-0863">Zinc-finger</keyword>
<keyword evidence="1" id="KW-0239">DNA-directed DNA polymerase</keyword>
<keyword evidence="1" id="KW-0548">Nucleotidyltransferase</keyword>
<comment type="cofactor">
    <cofactor evidence="1">
        <name>[4Fe-4S] cluster</name>
        <dbReference type="ChEBI" id="CHEBI:49883"/>
    </cofactor>
</comment>
<keyword evidence="1" id="KW-0808">Transferase</keyword>
<feature type="non-terminal residue" evidence="3">
    <location>
        <position position="152"/>
    </location>
</feature>
<evidence type="ECO:0000259" key="2">
    <source>
        <dbReference type="Pfam" id="PF22634"/>
    </source>
</evidence>
<dbReference type="Pfam" id="PF22634">
    <property type="entry name" value="POL2_thumb"/>
    <property type="match status" value="1"/>
</dbReference>
<dbReference type="AlphaFoldDB" id="A0A0L0F9L0"/>
<dbReference type="GO" id="GO:0051539">
    <property type="term" value="F:4 iron, 4 sulfur cluster binding"/>
    <property type="evidence" value="ECO:0007669"/>
    <property type="project" value="UniProtKB-KW"/>
</dbReference>
<comment type="catalytic activity">
    <reaction evidence="1">
        <text>DNA(n) + a 2'-deoxyribonucleoside 5'-triphosphate = DNA(n+1) + diphosphate</text>
        <dbReference type="Rhea" id="RHEA:22508"/>
        <dbReference type="Rhea" id="RHEA-COMP:17339"/>
        <dbReference type="Rhea" id="RHEA-COMP:17340"/>
        <dbReference type="ChEBI" id="CHEBI:33019"/>
        <dbReference type="ChEBI" id="CHEBI:61560"/>
        <dbReference type="ChEBI" id="CHEBI:173112"/>
        <dbReference type="EC" id="2.7.7.7"/>
    </reaction>
</comment>
<comment type="subcellular location">
    <subcellularLocation>
        <location evidence="1">Nucleus</location>
    </subcellularLocation>
</comment>
<keyword evidence="4" id="KW-1185">Reference proteome</keyword>
<evidence type="ECO:0000256" key="1">
    <source>
        <dbReference type="RuleBase" id="RU365029"/>
    </source>
</evidence>
<dbReference type="GO" id="GO:0008270">
    <property type="term" value="F:zinc ion binding"/>
    <property type="evidence" value="ECO:0007669"/>
    <property type="project" value="UniProtKB-KW"/>
</dbReference>
<dbReference type="eggNOG" id="KOG1798">
    <property type="taxonomic scope" value="Eukaryota"/>
</dbReference>
<dbReference type="OrthoDB" id="10060449at2759"/>
<keyword evidence="1" id="KW-0862">Zinc</keyword>
<reference evidence="3 4" key="1">
    <citation type="submission" date="2011-02" db="EMBL/GenBank/DDBJ databases">
        <title>The Genome Sequence of Sphaeroforma arctica JP610.</title>
        <authorList>
            <consortium name="The Broad Institute Genome Sequencing Platform"/>
            <person name="Russ C."/>
            <person name="Cuomo C."/>
            <person name="Young S.K."/>
            <person name="Zeng Q."/>
            <person name="Gargeya S."/>
            <person name="Alvarado L."/>
            <person name="Berlin A."/>
            <person name="Chapman S.B."/>
            <person name="Chen Z."/>
            <person name="Freedman E."/>
            <person name="Gellesch M."/>
            <person name="Goldberg J."/>
            <person name="Griggs A."/>
            <person name="Gujja S."/>
            <person name="Heilman E."/>
            <person name="Heiman D."/>
            <person name="Howarth C."/>
            <person name="Mehta T."/>
            <person name="Neiman D."/>
            <person name="Pearson M."/>
            <person name="Roberts A."/>
            <person name="Saif S."/>
            <person name="Shea T."/>
            <person name="Shenoy N."/>
            <person name="Sisk P."/>
            <person name="Stolte C."/>
            <person name="Sykes S."/>
            <person name="White J."/>
            <person name="Yandava C."/>
            <person name="Burger G."/>
            <person name="Gray M.W."/>
            <person name="Holland P.W.H."/>
            <person name="King N."/>
            <person name="Lang F.B.F."/>
            <person name="Roger A.J."/>
            <person name="Ruiz-Trillo I."/>
            <person name="Haas B."/>
            <person name="Nusbaum C."/>
            <person name="Birren B."/>
        </authorList>
    </citation>
    <scope>NUCLEOTIDE SEQUENCE [LARGE SCALE GENOMIC DNA]</scope>
    <source>
        <strain evidence="3 4">JP610</strain>
    </source>
</reference>
<dbReference type="GO" id="GO:0003677">
    <property type="term" value="F:DNA binding"/>
    <property type="evidence" value="ECO:0007669"/>
    <property type="project" value="UniProtKB-KW"/>
</dbReference>
<dbReference type="PANTHER" id="PTHR10670:SF0">
    <property type="entry name" value="DNA POLYMERASE EPSILON CATALYTIC SUBUNIT A"/>
    <property type="match status" value="1"/>
</dbReference>
<dbReference type="GO" id="GO:0006287">
    <property type="term" value="P:base-excision repair, gap-filling"/>
    <property type="evidence" value="ECO:0007669"/>
    <property type="project" value="TreeGrafter"/>
</dbReference>
<keyword evidence="1" id="KW-0479">Metal-binding</keyword>
<dbReference type="STRING" id="667725.A0A0L0F9L0"/>
<evidence type="ECO:0000313" key="3">
    <source>
        <dbReference type="EMBL" id="KNC73414.1"/>
    </source>
</evidence>
<comment type="function">
    <text evidence="1">DNA polymerase II participates in chromosomal DNA replication.</text>
</comment>
<dbReference type="InterPro" id="IPR055191">
    <property type="entry name" value="POL2_thumb"/>
</dbReference>
<dbReference type="GO" id="GO:0045004">
    <property type="term" value="P:DNA replication proofreading"/>
    <property type="evidence" value="ECO:0007669"/>
    <property type="project" value="TreeGrafter"/>
</dbReference>
<dbReference type="Proteomes" id="UP000054560">
    <property type="component" value="Unassembled WGS sequence"/>
</dbReference>
<dbReference type="InterPro" id="IPR029703">
    <property type="entry name" value="POL2"/>
</dbReference>
<gene>
    <name evidence="3" type="ORF">SARC_14029</name>
</gene>
<proteinExistence type="inferred from homology"/>
<keyword evidence="1" id="KW-0235">DNA replication</keyword>
<keyword evidence="1" id="KW-0411">Iron-sulfur</keyword>
<dbReference type="GO" id="GO:0003887">
    <property type="term" value="F:DNA-directed DNA polymerase activity"/>
    <property type="evidence" value="ECO:0007669"/>
    <property type="project" value="UniProtKB-KW"/>
</dbReference>
<dbReference type="RefSeq" id="XP_014147316.1">
    <property type="nucleotide sequence ID" value="XM_014291841.1"/>
</dbReference>
<name>A0A0L0F9L0_9EUKA</name>
<dbReference type="EC" id="2.7.7.7" evidence="1"/>
<protein>
    <recommendedName>
        <fullName evidence="1">DNA polymerase epsilon catalytic subunit</fullName>
        <ecNumber evidence="1">2.7.7.7</ecNumber>
    </recommendedName>
</protein>
<dbReference type="GeneID" id="25914533"/>
<dbReference type="PANTHER" id="PTHR10670">
    <property type="entry name" value="DNA POLYMERASE EPSILON CATALYTIC SUBUNIT A"/>
    <property type="match status" value="1"/>
</dbReference>
<keyword evidence="1" id="KW-0539">Nucleus</keyword>
<keyword evidence="1" id="KW-0238">DNA-binding</keyword>
<keyword evidence="1" id="KW-0408">Iron</keyword>
<sequence length="152" mass="17575">MGDFLGPEVLKGNSLSCQLIISEKPIGAPVTERAVPILIFKADKHVRRTFLRKWLKDSSLIDCDPRTVIDWNYYVTRFGSVIQKIITIPAAFQQVSNPVPRVKHPDWLSKRVRERLDTFKQKKMNNFFSVMTAEDKALQEKARAKEMESKVR</sequence>
<dbReference type="EMBL" id="KQ245646">
    <property type="protein sequence ID" value="KNC73414.1"/>
    <property type="molecule type" value="Genomic_DNA"/>
</dbReference>
<dbReference type="GO" id="GO:0006272">
    <property type="term" value="P:leading strand elongation"/>
    <property type="evidence" value="ECO:0007669"/>
    <property type="project" value="TreeGrafter"/>
</dbReference>
<feature type="domain" description="DNA polymerase epsilon ,catalytic subunit A thumb" evidence="2">
    <location>
        <begin position="2"/>
        <end position="93"/>
    </location>
</feature>
<evidence type="ECO:0000313" key="4">
    <source>
        <dbReference type="Proteomes" id="UP000054560"/>
    </source>
</evidence>
<dbReference type="GO" id="GO:0008310">
    <property type="term" value="F:single-stranded DNA 3'-5' DNA exonuclease activity"/>
    <property type="evidence" value="ECO:0007669"/>
    <property type="project" value="TreeGrafter"/>
</dbReference>
<dbReference type="GO" id="GO:0008622">
    <property type="term" value="C:epsilon DNA polymerase complex"/>
    <property type="evidence" value="ECO:0007669"/>
    <property type="project" value="InterPro"/>
</dbReference>
<dbReference type="GO" id="GO:0006297">
    <property type="term" value="P:nucleotide-excision repair, DNA gap filling"/>
    <property type="evidence" value="ECO:0007669"/>
    <property type="project" value="TreeGrafter"/>
</dbReference>
<accession>A0A0L0F9L0</accession>
<dbReference type="GO" id="GO:0000278">
    <property type="term" value="P:mitotic cell cycle"/>
    <property type="evidence" value="ECO:0007669"/>
    <property type="project" value="TreeGrafter"/>
</dbReference>
<organism evidence="3 4">
    <name type="scientific">Sphaeroforma arctica JP610</name>
    <dbReference type="NCBI Taxonomy" id="667725"/>
    <lineage>
        <taxon>Eukaryota</taxon>
        <taxon>Ichthyosporea</taxon>
        <taxon>Ichthyophonida</taxon>
        <taxon>Sphaeroforma</taxon>
    </lineage>
</organism>